<protein>
    <submittedName>
        <fullName evidence="1">Uncharacterized protein</fullName>
    </submittedName>
</protein>
<dbReference type="EMBL" id="LNXU01000032">
    <property type="protein sequence ID" value="KTC71363.1"/>
    <property type="molecule type" value="Genomic_DNA"/>
</dbReference>
<dbReference type="RefSeq" id="WP_131744468.1">
    <property type="nucleotide sequence ID" value="NZ_CAAAIY010000011.1"/>
</dbReference>
<accession>A0A0W0RJX9</accession>
<dbReference type="OrthoDB" id="5648979at2"/>
<keyword evidence="2" id="KW-1185">Reference proteome</keyword>
<sequence length="523" mass="59524">MPYPKISAALNNCPLHAITPELVQEIYRFAKDEHYDNHHNDAYAELKNSFARFYGFNPHAFSWKHFAGILKQYNPFDIQIMMGPVLRDFMAVQLNKPGIYEKLPPKAGRDKAGAIREYTEIDPGTARYISLDQDDLAILVCNPLGFSLHYIPQEGAEFAATIDPTIPLSNPQRITICHTGSRLGASHGGHWERTTDELERIEYKKHKSTQLLHYLPLLGHDAQVNPTGFKLLKQHVQLSARRLNGAHVDTELCALYNAATLIEKYLKSIQEVPKDLAIMLLGPALEHNEYVWEFIEDYEFEEHGFDNQIVSWLKAEEEFEKPVLRAEKEELARKLAEPPALIIPSQLPTPYGIKGERKFYKNLALLKNKIADLDERKSKALVEADGDENDEDYRALHNAWDVATTLQQELKNKADIYFADPNPETYKTFKEQSLGLIRAAHDVLDAHRGWSEFLVNLTLGILTAGVGVVIKGLINWGCNRSFLFVHQTKSSQLLDKIEDVVVNKADPQNPIEEDGDRDYYNPL</sequence>
<reference evidence="1 2" key="1">
    <citation type="submission" date="2015-11" db="EMBL/GenBank/DDBJ databases">
        <title>Genomic analysis of 38 Legionella species identifies large and diverse effector repertoires.</title>
        <authorList>
            <person name="Burstein D."/>
            <person name="Amaro F."/>
            <person name="Zusman T."/>
            <person name="Lifshitz Z."/>
            <person name="Cohen O."/>
            <person name="Gilbert J.A."/>
            <person name="Pupko T."/>
            <person name="Shuman H.A."/>
            <person name="Segal G."/>
        </authorList>
    </citation>
    <scope>NUCLEOTIDE SEQUENCE [LARGE SCALE GENOMIC DNA]</scope>
    <source>
        <strain evidence="1 2">WIGA</strain>
    </source>
</reference>
<evidence type="ECO:0000313" key="2">
    <source>
        <dbReference type="Proteomes" id="UP000054695"/>
    </source>
</evidence>
<dbReference type="Proteomes" id="UP000054695">
    <property type="component" value="Unassembled WGS sequence"/>
</dbReference>
<gene>
    <name evidence="1" type="ORF">Lboz_2940</name>
</gene>
<evidence type="ECO:0000313" key="1">
    <source>
        <dbReference type="EMBL" id="KTC71363.1"/>
    </source>
</evidence>
<proteinExistence type="predicted"/>
<dbReference type="AlphaFoldDB" id="A0A0W0RJX9"/>
<organism evidence="1 2">
    <name type="scientific">Legionella bozemanae</name>
    <name type="common">Fluoribacter bozemanae</name>
    <dbReference type="NCBI Taxonomy" id="447"/>
    <lineage>
        <taxon>Bacteria</taxon>
        <taxon>Pseudomonadati</taxon>
        <taxon>Pseudomonadota</taxon>
        <taxon>Gammaproteobacteria</taxon>
        <taxon>Legionellales</taxon>
        <taxon>Legionellaceae</taxon>
        <taxon>Legionella</taxon>
    </lineage>
</organism>
<dbReference type="PATRIC" id="fig|447.4.peg.3137"/>
<comment type="caution">
    <text evidence="1">The sequence shown here is derived from an EMBL/GenBank/DDBJ whole genome shotgun (WGS) entry which is preliminary data.</text>
</comment>
<dbReference type="STRING" id="447.Lboz_2940"/>
<name>A0A0W0RJX9_LEGBO</name>